<reference evidence="2" key="1">
    <citation type="submission" date="2021-03" db="EMBL/GenBank/DDBJ databases">
        <title>Identification and antibiotic profiling of Wohlfahrtiimonas chitiniclastica, an underestimated human pathogen.</title>
        <authorList>
            <person name="Kopf A."/>
            <person name="Bunk B."/>
            <person name="Coldewey S."/>
            <person name="Gunzer F."/>
            <person name="Riedel T."/>
            <person name="Schroettner P."/>
        </authorList>
    </citation>
    <scope>NUCLEOTIDE SEQUENCE</scope>
    <source>
        <strain evidence="2">DSM 100917</strain>
    </source>
</reference>
<keyword evidence="1" id="KW-0175">Coiled coil</keyword>
<evidence type="ECO:0000256" key="1">
    <source>
        <dbReference type="SAM" id="Coils"/>
    </source>
</evidence>
<evidence type="ECO:0000313" key="3">
    <source>
        <dbReference type="Proteomes" id="UP000680020"/>
    </source>
</evidence>
<sequence>MFTVELEEEQVSFILSICMYAQWPLVMESTLGVIDSREFDETQMEALFKDRVNAILSGQIELLDVTPFDFDDDFDVSVKEYIKTQEGKKLVFEYAIDNDLDLASLYDELYAQAIFASPKAREEVWLSSIQKTIKRYVDQDTSDLKLRKAILFALLNLENLLEDNSMKHLIKYAVREYQRQVNIDEEYLEELSNLSKKYIKLRSEILEVITE</sequence>
<dbReference type="Proteomes" id="UP000680020">
    <property type="component" value="Unassembled WGS sequence"/>
</dbReference>
<accession>A0AB35C172</accession>
<dbReference type="EMBL" id="JAGIBU010000007">
    <property type="protein sequence ID" value="MBS7825113.1"/>
    <property type="molecule type" value="Genomic_DNA"/>
</dbReference>
<proteinExistence type="predicted"/>
<name>A0AB35C172_9GAMM</name>
<organism evidence="2 3">
    <name type="scientific">Wohlfahrtiimonas chitiniclastica</name>
    <dbReference type="NCBI Taxonomy" id="400946"/>
    <lineage>
        <taxon>Bacteria</taxon>
        <taxon>Pseudomonadati</taxon>
        <taxon>Pseudomonadota</taxon>
        <taxon>Gammaproteobacteria</taxon>
        <taxon>Cardiobacteriales</taxon>
        <taxon>Ignatzschineriaceae</taxon>
        <taxon>Wohlfahrtiimonas</taxon>
    </lineage>
</organism>
<feature type="coiled-coil region" evidence="1">
    <location>
        <begin position="174"/>
        <end position="204"/>
    </location>
</feature>
<evidence type="ECO:0000313" key="2">
    <source>
        <dbReference type="EMBL" id="MBS7825113.1"/>
    </source>
</evidence>
<dbReference type="RefSeq" id="WP_213402443.1">
    <property type="nucleotide sequence ID" value="NZ_JAGIBT010000002.1"/>
</dbReference>
<comment type="caution">
    <text evidence="2">The sequence shown here is derived from an EMBL/GenBank/DDBJ whole genome shotgun (WGS) entry which is preliminary data.</text>
</comment>
<dbReference type="AlphaFoldDB" id="A0AB35C172"/>
<gene>
    <name evidence="2" type="ORF">J7561_07850</name>
</gene>
<protein>
    <submittedName>
        <fullName evidence="2">Uncharacterized protein</fullName>
    </submittedName>
</protein>